<reference evidence="1 2" key="1">
    <citation type="submission" date="2019-06" db="EMBL/GenBank/DDBJ databases">
        <title>Echinicola alkalisoli sp. nov. isolated from saline soil.</title>
        <authorList>
            <person name="Sun J.-Q."/>
            <person name="Xu L."/>
        </authorList>
    </citation>
    <scope>NUCLEOTIDE SEQUENCE [LARGE SCALE GENOMIC DNA]</scope>
    <source>
        <strain evidence="1 2">LN3S3</strain>
    </source>
</reference>
<organism evidence="1 2">
    <name type="scientific">Echinicola soli</name>
    <dbReference type="NCBI Taxonomy" id="2591634"/>
    <lineage>
        <taxon>Bacteria</taxon>
        <taxon>Pseudomonadati</taxon>
        <taxon>Bacteroidota</taxon>
        <taxon>Cytophagia</taxon>
        <taxon>Cytophagales</taxon>
        <taxon>Cyclobacteriaceae</taxon>
        <taxon>Echinicola</taxon>
    </lineage>
</organism>
<sequence>MKELFEFAKMGEAENQNDCLSGGFMPPMPYGKIFKISRWSISNPRDLIPSFLRRLDVEPFMFSNRHWQNYAAERKGLLVPAWHAALASRESPYGRF</sequence>
<gene>
    <name evidence="1" type="ORF">FKX85_00380</name>
</gene>
<evidence type="ECO:0000313" key="1">
    <source>
        <dbReference type="EMBL" id="QDH77577.1"/>
    </source>
</evidence>
<dbReference type="Proteomes" id="UP000316614">
    <property type="component" value="Chromosome"/>
</dbReference>
<name>A0A514CCN5_9BACT</name>
<protein>
    <submittedName>
        <fullName evidence="1">Uncharacterized protein</fullName>
    </submittedName>
</protein>
<dbReference type="RefSeq" id="WP_141612859.1">
    <property type="nucleotide sequence ID" value="NZ_CP041253.1"/>
</dbReference>
<dbReference type="AlphaFoldDB" id="A0A514CCN5"/>
<evidence type="ECO:0000313" key="2">
    <source>
        <dbReference type="Proteomes" id="UP000316614"/>
    </source>
</evidence>
<proteinExistence type="predicted"/>
<dbReference type="EMBL" id="CP041253">
    <property type="protein sequence ID" value="QDH77577.1"/>
    <property type="molecule type" value="Genomic_DNA"/>
</dbReference>
<keyword evidence="2" id="KW-1185">Reference proteome</keyword>
<dbReference type="KEGG" id="echi:FKX85_00380"/>
<accession>A0A514CCN5</accession>